<dbReference type="InterPro" id="IPR001626">
    <property type="entry name" value="ABC_TroCD"/>
</dbReference>
<evidence type="ECO:0000256" key="5">
    <source>
        <dbReference type="ARBA" id="ARBA00023136"/>
    </source>
</evidence>
<dbReference type="PANTHER" id="PTHR30477:SF13">
    <property type="entry name" value="IRON TRANSPORT SYSTEM MEMBRANE PROTEIN HI_0360-RELATED"/>
    <property type="match status" value="1"/>
</dbReference>
<dbReference type="RefSeq" id="WP_260104436.1">
    <property type="nucleotide sequence ID" value="NZ_JALXSQ010000029.1"/>
</dbReference>
<feature type="transmembrane region" description="Helical" evidence="7">
    <location>
        <begin position="135"/>
        <end position="153"/>
    </location>
</feature>
<dbReference type="PANTHER" id="PTHR30477">
    <property type="entry name" value="ABC-TRANSPORTER METAL-BINDING PROTEIN"/>
    <property type="match status" value="1"/>
</dbReference>
<gene>
    <name evidence="8" type="ORF">M3D15_07570</name>
</gene>
<evidence type="ECO:0000256" key="7">
    <source>
        <dbReference type="SAM" id="Phobius"/>
    </source>
</evidence>
<keyword evidence="9" id="KW-1185">Reference proteome</keyword>
<evidence type="ECO:0000256" key="1">
    <source>
        <dbReference type="ARBA" id="ARBA00004141"/>
    </source>
</evidence>
<comment type="subcellular location">
    <subcellularLocation>
        <location evidence="6">Cell membrane</location>
        <topology evidence="6">Multi-pass membrane protein</topology>
    </subcellularLocation>
    <subcellularLocation>
        <location evidence="1">Membrane</location>
        <topology evidence="1">Multi-pass membrane protein</topology>
    </subcellularLocation>
</comment>
<evidence type="ECO:0000256" key="6">
    <source>
        <dbReference type="RuleBase" id="RU003943"/>
    </source>
</evidence>
<feature type="transmembrane region" description="Helical" evidence="7">
    <location>
        <begin position="12"/>
        <end position="33"/>
    </location>
</feature>
<protein>
    <submittedName>
        <fullName evidence="8">Metal ABC transporter permease</fullName>
    </submittedName>
</protein>
<keyword evidence="4 7" id="KW-1133">Transmembrane helix</keyword>
<dbReference type="Gene3D" id="1.10.3470.10">
    <property type="entry name" value="ABC transporter involved in vitamin B12 uptake, BtuC"/>
    <property type="match status" value="1"/>
</dbReference>
<evidence type="ECO:0000256" key="4">
    <source>
        <dbReference type="ARBA" id="ARBA00022989"/>
    </source>
</evidence>
<evidence type="ECO:0000313" key="9">
    <source>
        <dbReference type="Proteomes" id="UP001525379"/>
    </source>
</evidence>
<name>A0ABT2HXZ0_9MICO</name>
<feature type="transmembrane region" description="Helical" evidence="7">
    <location>
        <begin position="40"/>
        <end position="60"/>
    </location>
</feature>
<feature type="transmembrane region" description="Helical" evidence="7">
    <location>
        <begin position="96"/>
        <end position="115"/>
    </location>
</feature>
<comment type="caution">
    <text evidence="8">The sequence shown here is derived from an EMBL/GenBank/DDBJ whole genome shotgun (WGS) entry which is preliminary data.</text>
</comment>
<evidence type="ECO:0000256" key="3">
    <source>
        <dbReference type="ARBA" id="ARBA00022692"/>
    </source>
</evidence>
<feature type="transmembrane region" description="Helical" evidence="7">
    <location>
        <begin position="66"/>
        <end position="84"/>
    </location>
</feature>
<dbReference type="EMBL" id="JALXSQ010000029">
    <property type="protein sequence ID" value="MCT2043188.1"/>
    <property type="molecule type" value="Genomic_DNA"/>
</dbReference>
<dbReference type="Pfam" id="PF00950">
    <property type="entry name" value="ABC-3"/>
    <property type="match status" value="1"/>
</dbReference>
<accession>A0ABT2HXZ0</accession>
<sequence>MMLTAQLVPPFMVNAYLVLAIIAFAGGIVGVQLNLRGREFLGDGLVHAIFPGVVIGFVMAGSDGTYLGAGIAAIIATLLLGAAARRGLGDDAATAVVLSASFSLGVIIVSTTRQYTGGLEHLLFGQLLTVDQHDLWIVTGLGAVAVLLVALTWRGQLYLSFDRSGARATGLSVQLLELALNFAIAFVIVAGARAIGNLLILAVLIIPPAVGRLLTRRIWLMTLITMLAALVPSMVGLWSAYTLSVHENVNVSPTGVVALALTAVYLVAAAYRSLADRLDGRRRRQRRAPVRVERQREQRAEVDA</sequence>
<feature type="transmembrane region" description="Helical" evidence="7">
    <location>
        <begin position="194"/>
        <end position="211"/>
    </location>
</feature>
<keyword evidence="5 7" id="KW-0472">Membrane</keyword>
<dbReference type="Proteomes" id="UP001525379">
    <property type="component" value="Unassembled WGS sequence"/>
</dbReference>
<evidence type="ECO:0000313" key="8">
    <source>
        <dbReference type="EMBL" id="MCT2043188.1"/>
    </source>
</evidence>
<organism evidence="8 9">
    <name type="scientific">Pseudoclavibacter albus</name>
    <dbReference type="NCBI Taxonomy" id="272241"/>
    <lineage>
        <taxon>Bacteria</taxon>
        <taxon>Bacillati</taxon>
        <taxon>Actinomycetota</taxon>
        <taxon>Actinomycetes</taxon>
        <taxon>Micrococcales</taxon>
        <taxon>Microbacteriaceae</taxon>
        <taxon>Pseudoclavibacter</taxon>
    </lineage>
</organism>
<keyword evidence="6" id="KW-0813">Transport</keyword>
<proteinExistence type="inferred from homology"/>
<feature type="transmembrane region" description="Helical" evidence="7">
    <location>
        <begin position="253"/>
        <end position="274"/>
    </location>
</feature>
<comment type="similarity">
    <text evidence="2 6">Belongs to the ABC-3 integral membrane protein family.</text>
</comment>
<feature type="transmembrane region" description="Helical" evidence="7">
    <location>
        <begin position="218"/>
        <end position="241"/>
    </location>
</feature>
<dbReference type="SUPFAM" id="SSF81345">
    <property type="entry name" value="ABC transporter involved in vitamin B12 uptake, BtuC"/>
    <property type="match status" value="1"/>
</dbReference>
<keyword evidence="3 6" id="KW-0812">Transmembrane</keyword>
<evidence type="ECO:0000256" key="2">
    <source>
        <dbReference type="ARBA" id="ARBA00008034"/>
    </source>
</evidence>
<dbReference type="InterPro" id="IPR037294">
    <property type="entry name" value="ABC_BtuC-like"/>
</dbReference>
<reference evidence="8 9" key="1">
    <citation type="submission" date="2022-04" db="EMBL/GenBank/DDBJ databases">
        <title>Human microbiome associated bacterial genomes.</title>
        <authorList>
            <person name="Sandstrom S."/>
            <person name="Salamzade R."/>
            <person name="Kalan L.R."/>
        </authorList>
    </citation>
    <scope>NUCLEOTIDE SEQUENCE [LARGE SCALE GENOMIC DNA]</scope>
    <source>
        <strain evidence="9">p3-SID1799</strain>
    </source>
</reference>